<dbReference type="Pfam" id="PF17866">
    <property type="entry name" value="AAA_lid_6"/>
    <property type="match status" value="1"/>
</dbReference>
<dbReference type="InterPro" id="IPR027417">
    <property type="entry name" value="P-loop_NTPase"/>
</dbReference>
<evidence type="ECO:0000256" key="4">
    <source>
        <dbReference type="SAM" id="MobiDB-lite"/>
    </source>
</evidence>
<dbReference type="InterPro" id="IPR041627">
    <property type="entry name" value="AAA_lid_6"/>
</dbReference>
<dbReference type="SMART" id="SM00382">
    <property type="entry name" value="AAA"/>
    <property type="match status" value="1"/>
</dbReference>
<dbReference type="InterPro" id="IPR000641">
    <property type="entry name" value="CbxX/CfxQ"/>
</dbReference>
<comment type="similarity">
    <text evidence="1">Belongs to the CbxX/CfxQ family.</text>
</comment>
<evidence type="ECO:0000256" key="2">
    <source>
        <dbReference type="ARBA" id="ARBA00022741"/>
    </source>
</evidence>
<accession>A0AAX3NYL7</accession>
<reference evidence="6" key="1">
    <citation type="submission" date="2023-02" db="EMBL/GenBank/DDBJ databases">
        <title>The sequence of Aeromonas allosaccharophila K520.</title>
        <authorList>
            <person name="Luo X."/>
        </authorList>
    </citation>
    <scope>NUCLEOTIDE SEQUENCE</scope>
    <source>
        <strain evidence="6">K520</strain>
    </source>
</reference>
<dbReference type="PANTHER" id="PTHR43392">
    <property type="entry name" value="AAA-TYPE ATPASE FAMILY PROTEIN / ANKYRIN REPEAT FAMILY PROTEIN"/>
    <property type="match status" value="1"/>
</dbReference>
<gene>
    <name evidence="6" type="ORF">PYU98_07055</name>
</gene>
<dbReference type="PANTHER" id="PTHR43392:SF2">
    <property type="entry name" value="AAA-TYPE ATPASE FAMILY PROTEIN _ ANKYRIN REPEAT FAMILY PROTEIN"/>
    <property type="match status" value="1"/>
</dbReference>
<dbReference type="GO" id="GO:0005524">
    <property type="term" value="F:ATP binding"/>
    <property type="evidence" value="ECO:0007669"/>
    <property type="project" value="UniProtKB-KW"/>
</dbReference>
<keyword evidence="3" id="KW-0067">ATP-binding</keyword>
<dbReference type="InterPro" id="IPR003593">
    <property type="entry name" value="AAA+_ATPase"/>
</dbReference>
<sequence>MSNQIFIQAKQAMTNLVSLCCRDTMVRPLDNEPPVSPSLLTMLVAWLVPALDYVMTGPSRIKLADKKFINQVTGLNLTIELIDRLSGSGANSAGFEPTIPPAFILLAERIEAGAGQQMYPYLDILLNTACAWDGERSLVDIQRIESLLRPIRVALGMGCPAEFIDENDLSSSSDESSNDALHEDAENEEGIPTKLVLANEIKNPQGQLDALIGLAEVKEEVRNLTNLARYLMHRKSAGLPTPPFSLHLSFVGNPGTGKTTVARLIGAIYKEIGLLRSGHVVEVDRAGLVARFLGQTASQVHAIFEQALGGVLFIDEAYTLVRSDDGDDNYGQEAVDTLLKLMEDHRDDIVVIVAGYPEEMHTFIESNPGLRSRFSRELLFEDYSARDLTKVFYKMCQDNKLIIDKAVLLKVFACMKHLISDAETNFGNARVVRQLFERSMQQQANRLSKVEKPSLKQLSVLMAEDVVYE</sequence>
<dbReference type="SUPFAM" id="SSF52540">
    <property type="entry name" value="P-loop containing nucleoside triphosphate hydrolases"/>
    <property type="match status" value="1"/>
</dbReference>
<organism evidence="6 7">
    <name type="scientific">Aeromonas allosaccharophila</name>
    <dbReference type="NCBI Taxonomy" id="656"/>
    <lineage>
        <taxon>Bacteria</taxon>
        <taxon>Pseudomonadati</taxon>
        <taxon>Pseudomonadota</taxon>
        <taxon>Gammaproteobacteria</taxon>
        <taxon>Aeromonadales</taxon>
        <taxon>Aeromonadaceae</taxon>
        <taxon>Aeromonas</taxon>
    </lineage>
</organism>
<dbReference type="GO" id="GO:0016887">
    <property type="term" value="F:ATP hydrolysis activity"/>
    <property type="evidence" value="ECO:0007669"/>
    <property type="project" value="InterPro"/>
</dbReference>
<dbReference type="Gene3D" id="1.10.8.60">
    <property type="match status" value="1"/>
</dbReference>
<keyword evidence="2" id="KW-0547">Nucleotide-binding</keyword>
<evidence type="ECO:0000313" key="6">
    <source>
        <dbReference type="EMBL" id="WED77977.1"/>
    </source>
</evidence>
<feature type="domain" description="AAA+ ATPase" evidence="5">
    <location>
        <begin position="244"/>
        <end position="384"/>
    </location>
</feature>
<dbReference type="AlphaFoldDB" id="A0AAX3NYL7"/>
<feature type="compositionally biased region" description="Low complexity" evidence="4">
    <location>
        <begin position="169"/>
        <end position="179"/>
    </location>
</feature>
<dbReference type="RefSeq" id="WP_275057749.1">
    <property type="nucleotide sequence ID" value="NZ_CP118988.1"/>
</dbReference>
<dbReference type="Proteomes" id="UP001213721">
    <property type="component" value="Chromosome"/>
</dbReference>
<evidence type="ECO:0000259" key="5">
    <source>
        <dbReference type="SMART" id="SM00382"/>
    </source>
</evidence>
<dbReference type="Pfam" id="PF00004">
    <property type="entry name" value="AAA"/>
    <property type="match status" value="1"/>
</dbReference>
<dbReference type="FunFam" id="3.40.50.300:FF:000216">
    <property type="entry name" value="Type VII secretion ATPase EccA"/>
    <property type="match status" value="1"/>
</dbReference>
<evidence type="ECO:0000256" key="1">
    <source>
        <dbReference type="ARBA" id="ARBA00010378"/>
    </source>
</evidence>
<feature type="region of interest" description="Disordered" evidence="4">
    <location>
        <begin position="165"/>
        <end position="187"/>
    </location>
</feature>
<proteinExistence type="inferred from homology"/>
<dbReference type="InterPro" id="IPR003959">
    <property type="entry name" value="ATPase_AAA_core"/>
</dbReference>
<dbReference type="InterPro" id="IPR050773">
    <property type="entry name" value="CbxX/CfxQ_RuBisCO_ESX"/>
</dbReference>
<dbReference type="PRINTS" id="PR00819">
    <property type="entry name" value="CBXCFQXSUPER"/>
</dbReference>
<evidence type="ECO:0000313" key="7">
    <source>
        <dbReference type="Proteomes" id="UP001213721"/>
    </source>
</evidence>
<evidence type="ECO:0000256" key="3">
    <source>
        <dbReference type="ARBA" id="ARBA00022840"/>
    </source>
</evidence>
<dbReference type="EMBL" id="CP118988">
    <property type="protein sequence ID" value="WED77977.1"/>
    <property type="molecule type" value="Genomic_DNA"/>
</dbReference>
<protein>
    <submittedName>
        <fullName evidence="6">AAA family ATPase</fullName>
    </submittedName>
</protein>
<name>A0AAX3NYL7_9GAMM</name>
<dbReference type="Gene3D" id="3.40.50.300">
    <property type="entry name" value="P-loop containing nucleotide triphosphate hydrolases"/>
    <property type="match status" value="1"/>
</dbReference>